<protein>
    <recommendedName>
        <fullName evidence="3">T6SS immunity protein Tdi1 C-terminal domain-containing protein</fullName>
    </recommendedName>
</protein>
<reference evidence="1 2" key="1">
    <citation type="journal article" date="2015" name="G3 (Bethesda)">
        <title>Insights into Ongoing Evolution of the Hexachlorocyclohexane Catabolic Pathway from Comparative Genomics of Ten Sphingomonadaceae Strains.</title>
        <authorList>
            <person name="Pearce S.L."/>
            <person name="Oakeshott J.G."/>
            <person name="Pandey G."/>
        </authorList>
    </citation>
    <scope>NUCLEOTIDE SEQUENCE [LARGE SCALE GENOMIC DNA]</scope>
    <source>
        <strain evidence="1 2">LL02</strain>
    </source>
</reference>
<proteinExistence type="predicted"/>
<evidence type="ECO:0000313" key="2">
    <source>
        <dbReference type="Proteomes" id="UP000052268"/>
    </source>
</evidence>
<evidence type="ECO:0008006" key="3">
    <source>
        <dbReference type="Google" id="ProtNLM"/>
    </source>
</evidence>
<organism evidence="1 2">
    <name type="scientific">Novosphingobium barchaimii LL02</name>
    <dbReference type="NCBI Taxonomy" id="1114963"/>
    <lineage>
        <taxon>Bacteria</taxon>
        <taxon>Pseudomonadati</taxon>
        <taxon>Pseudomonadota</taxon>
        <taxon>Alphaproteobacteria</taxon>
        <taxon>Sphingomonadales</taxon>
        <taxon>Sphingomonadaceae</taxon>
        <taxon>Novosphingobium</taxon>
    </lineage>
</organism>
<sequence>MSRQLHALRSAWGWTGVEFAEVVAHSLMGHMLVTDTAGLFHYLDPDLGAVTLLGDEAAAQAHMALAETQVIWRADKLVDAALARLGAPVIGEVFSLKPQALVAGDYAHENLIRIDLVDLIYLSGDIARQTRDLPEGAHINLKVED</sequence>
<dbReference type="OrthoDB" id="672028at2"/>
<keyword evidence="2" id="KW-1185">Reference proteome</keyword>
<dbReference type="EMBL" id="JACU01000007">
    <property type="protein sequence ID" value="KMS53446.1"/>
    <property type="molecule type" value="Genomic_DNA"/>
</dbReference>
<accession>A0A0J7XNB5</accession>
<dbReference type="Proteomes" id="UP000052268">
    <property type="component" value="Unassembled WGS sequence"/>
</dbReference>
<evidence type="ECO:0000313" key="1">
    <source>
        <dbReference type="EMBL" id="KMS53446.1"/>
    </source>
</evidence>
<dbReference type="PATRIC" id="fig|1114963.3.peg.3298"/>
<dbReference type="AlphaFoldDB" id="A0A0J7XNB5"/>
<name>A0A0J7XNB5_9SPHN</name>
<comment type="caution">
    <text evidence="1">The sequence shown here is derived from an EMBL/GenBank/DDBJ whole genome shotgun (WGS) entry which is preliminary data.</text>
</comment>
<dbReference type="RefSeq" id="WP_059152404.1">
    <property type="nucleotide sequence ID" value="NZ_KQ130455.1"/>
</dbReference>
<gene>
    <name evidence="1" type="ORF">V474_22285</name>
</gene>